<gene>
    <name evidence="2" type="ORF">FB566_1745</name>
</gene>
<dbReference type="Pfam" id="PF04977">
    <property type="entry name" value="DivIC"/>
    <property type="match status" value="1"/>
</dbReference>
<evidence type="ECO:0000313" key="2">
    <source>
        <dbReference type="EMBL" id="TQL76223.1"/>
    </source>
</evidence>
<name>A0A543AUG6_9ACTN</name>
<sequence>MSGRTAVIALVLSALALSYAYPVRTYLEQRADINELRDSQATQADRIAELEAERAKWEDPEYVRAQARERLLLVKPGEQLIIIIDDPEGAAADAGQTPDPGPQDTWYEDLWEGFKDSQ</sequence>
<comment type="caution">
    <text evidence="2">The sequence shown here is derived from an EMBL/GenBank/DDBJ whole genome shotgun (WGS) entry which is preliminary data.</text>
</comment>
<accession>A0A543AUG6</accession>
<protein>
    <submittedName>
        <fullName evidence="2">Cell division protein FtsB</fullName>
    </submittedName>
</protein>
<evidence type="ECO:0000256" key="1">
    <source>
        <dbReference type="SAM" id="MobiDB-lite"/>
    </source>
</evidence>
<dbReference type="EMBL" id="VFOW01000001">
    <property type="protein sequence ID" value="TQL76223.1"/>
    <property type="molecule type" value="Genomic_DNA"/>
</dbReference>
<reference evidence="2 3" key="1">
    <citation type="submission" date="2019-06" db="EMBL/GenBank/DDBJ databases">
        <title>Sequencing the genomes of 1000 actinobacteria strains.</title>
        <authorList>
            <person name="Klenk H.-P."/>
        </authorList>
    </citation>
    <scope>NUCLEOTIDE SEQUENCE [LARGE SCALE GENOMIC DNA]</scope>
    <source>
        <strain evidence="2 3">DSM 45928</strain>
    </source>
</reference>
<dbReference type="Proteomes" id="UP000317043">
    <property type="component" value="Unassembled WGS sequence"/>
</dbReference>
<keyword evidence="2" id="KW-0132">Cell division</keyword>
<dbReference type="InterPro" id="IPR007060">
    <property type="entry name" value="FtsL/DivIC"/>
</dbReference>
<feature type="region of interest" description="Disordered" evidence="1">
    <location>
        <begin position="86"/>
        <end position="107"/>
    </location>
</feature>
<keyword evidence="3" id="KW-1185">Reference proteome</keyword>
<organism evidence="2 3">
    <name type="scientific">Stackebrandtia endophytica</name>
    <dbReference type="NCBI Taxonomy" id="1496996"/>
    <lineage>
        <taxon>Bacteria</taxon>
        <taxon>Bacillati</taxon>
        <taxon>Actinomycetota</taxon>
        <taxon>Actinomycetes</taxon>
        <taxon>Glycomycetales</taxon>
        <taxon>Glycomycetaceae</taxon>
        <taxon>Stackebrandtia</taxon>
    </lineage>
</organism>
<dbReference type="GO" id="GO:0051301">
    <property type="term" value="P:cell division"/>
    <property type="evidence" value="ECO:0007669"/>
    <property type="project" value="UniProtKB-KW"/>
</dbReference>
<evidence type="ECO:0000313" key="3">
    <source>
        <dbReference type="Proteomes" id="UP000317043"/>
    </source>
</evidence>
<dbReference type="InParanoid" id="A0A543AUG6"/>
<keyword evidence="2" id="KW-0131">Cell cycle</keyword>
<proteinExistence type="predicted"/>
<dbReference type="AlphaFoldDB" id="A0A543AUG6"/>